<feature type="transmembrane region" description="Helical" evidence="8">
    <location>
        <begin position="21"/>
        <end position="45"/>
    </location>
</feature>
<reference evidence="10 11" key="1">
    <citation type="submission" date="2019-02" db="EMBL/GenBank/DDBJ databases">
        <title>Deep-cultivation of Planctomycetes and their phenomic and genomic characterization uncovers novel biology.</title>
        <authorList>
            <person name="Wiegand S."/>
            <person name="Jogler M."/>
            <person name="Boedeker C."/>
            <person name="Pinto D."/>
            <person name="Vollmers J."/>
            <person name="Rivas-Marin E."/>
            <person name="Kohn T."/>
            <person name="Peeters S.H."/>
            <person name="Heuer A."/>
            <person name="Rast P."/>
            <person name="Oberbeckmann S."/>
            <person name="Bunk B."/>
            <person name="Jeske O."/>
            <person name="Meyerdierks A."/>
            <person name="Storesund J.E."/>
            <person name="Kallscheuer N."/>
            <person name="Luecker S."/>
            <person name="Lage O.M."/>
            <person name="Pohl T."/>
            <person name="Merkel B.J."/>
            <person name="Hornburger P."/>
            <person name="Mueller R.-W."/>
            <person name="Bruemmer F."/>
            <person name="Labrenz M."/>
            <person name="Spormann A.M."/>
            <person name="Op den Camp H."/>
            <person name="Overmann J."/>
            <person name="Amann R."/>
            <person name="Jetten M.S.M."/>
            <person name="Mascher T."/>
            <person name="Medema M.H."/>
            <person name="Devos D.P."/>
            <person name="Kaster A.-K."/>
            <person name="Ovreas L."/>
            <person name="Rohde M."/>
            <person name="Galperin M.Y."/>
            <person name="Jogler C."/>
        </authorList>
    </citation>
    <scope>NUCLEOTIDE SEQUENCE [LARGE SCALE GENOMIC DNA]</scope>
    <source>
        <strain evidence="10 11">Pan216</strain>
    </source>
</reference>
<feature type="transmembrane region" description="Helical" evidence="8">
    <location>
        <begin position="366"/>
        <end position="388"/>
    </location>
</feature>
<dbReference type="Proteomes" id="UP000317093">
    <property type="component" value="Chromosome"/>
</dbReference>
<feature type="transmembrane region" description="Helical" evidence="8">
    <location>
        <begin position="57"/>
        <end position="75"/>
    </location>
</feature>
<gene>
    <name evidence="10" type="primary">nasA</name>
    <name evidence="10" type="ORF">Pan216_13460</name>
</gene>
<dbReference type="RefSeq" id="WP_145256444.1">
    <property type="nucleotide sequence ID" value="NZ_CP036279.1"/>
</dbReference>
<protein>
    <recommendedName>
        <fullName evidence="8">Nitrate/nitrite transporter</fullName>
    </recommendedName>
</protein>
<evidence type="ECO:0000256" key="5">
    <source>
        <dbReference type="ARBA" id="ARBA00022989"/>
    </source>
</evidence>
<dbReference type="SUPFAM" id="SSF103473">
    <property type="entry name" value="MFS general substrate transporter"/>
    <property type="match status" value="1"/>
</dbReference>
<evidence type="ECO:0000256" key="3">
    <source>
        <dbReference type="ARBA" id="ARBA00022448"/>
    </source>
</evidence>
<keyword evidence="4 8" id="KW-0812">Transmembrane</keyword>
<feature type="transmembrane region" description="Helical" evidence="8">
    <location>
        <begin position="273"/>
        <end position="290"/>
    </location>
</feature>
<dbReference type="GO" id="GO:0005886">
    <property type="term" value="C:plasma membrane"/>
    <property type="evidence" value="ECO:0007669"/>
    <property type="project" value="UniProtKB-SubCell"/>
</dbReference>
<keyword evidence="8" id="KW-1003">Cell membrane</keyword>
<evidence type="ECO:0000256" key="2">
    <source>
        <dbReference type="ARBA" id="ARBA00008432"/>
    </source>
</evidence>
<proteinExistence type="inferred from homology"/>
<feature type="transmembrane region" description="Helical" evidence="8">
    <location>
        <begin position="151"/>
        <end position="173"/>
    </location>
</feature>
<feature type="transmembrane region" description="Helical" evidence="8">
    <location>
        <begin position="400"/>
        <end position="419"/>
    </location>
</feature>
<feature type="transmembrane region" description="Helical" evidence="8">
    <location>
        <begin position="111"/>
        <end position="130"/>
    </location>
</feature>
<sequence length="444" mass="47788">MQVSGKATRIELFKLTTQMKAFHMSWFAFFLCFFGWFGIAPLMAVVRDDLGLTKVQIGNTIIASVAITVLARLLIGPLCDRFGPRRTYTWLLILGSLPVMTIGLADSYESFLLFRLAIGAIGASFVITQYHTSVMFAPNCVGTANATTAGWGNLGGGVTQMVMPLIFAAVLFFGVDAVLGWRLAMVIPGVALLLTGIAYYFFTQDAPEGDYRELRAKGLIPPAKSINFSSFLKACADIRVWALFIVYAGCFGIELTINNIAALYYHDQFGLELQYAGLIAGLFGLMNLFARTLGGYFSDAAAKIVGLKGRVWFLFVALMLEGIALMLFSRMNVLGVAIATMIVFSLFVQMSEGATFGIVPFVNRQALGAVAGIVGAGGNAGAVAAGFLFRQEGLSHQDALLYLGCAVALISFFALAVRFSPEVEHAERESLANALRERALPAGA</sequence>
<dbReference type="AlphaFoldDB" id="A0A518B0L4"/>
<evidence type="ECO:0000256" key="4">
    <source>
        <dbReference type="ARBA" id="ARBA00022692"/>
    </source>
</evidence>
<feature type="transmembrane region" description="Helical" evidence="8">
    <location>
        <begin position="87"/>
        <end position="105"/>
    </location>
</feature>
<evidence type="ECO:0000256" key="7">
    <source>
        <dbReference type="ARBA" id="ARBA00023136"/>
    </source>
</evidence>
<accession>A0A518B0L4</accession>
<dbReference type="InterPro" id="IPR004737">
    <property type="entry name" value="NO3_transporter_NarK/NarU-like"/>
</dbReference>
<dbReference type="InterPro" id="IPR036259">
    <property type="entry name" value="MFS_trans_sf"/>
</dbReference>
<dbReference type="InterPro" id="IPR020846">
    <property type="entry name" value="MFS_dom"/>
</dbReference>
<dbReference type="PROSITE" id="PS50850">
    <property type="entry name" value="MFS"/>
    <property type="match status" value="1"/>
</dbReference>
<dbReference type="EMBL" id="CP036279">
    <property type="protein sequence ID" value="QDU60505.1"/>
    <property type="molecule type" value="Genomic_DNA"/>
</dbReference>
<comment type="similarity">
    <text evidence="2 8">Belongs to the major facilitator superfamily. Nitrate/nitrite porter (TC 2.A.1.8) family.</text>
</comment>
<evidence type="ECO:0000313" key="10">
    <source>
        <dbReference type="EMBL" id="QDU60505.1"/>
    </source>
</evidence>
<feature type="transmembrane region" description="Helical" evidence="8">
    <location>
        <begin position="240"/>
        <end position="261"/>
    </location>
</feature>
<dbReference type="OrthoDB" id="9773404at2"/>
<dbReference type="GO" id="GO:0015113">
    <property type="term" value="F:nitrite transmembrane transporter activity"/>
    <property type="evidence" value="ECO:0007669"/>
    <property type="project" value="InterPro"/>
</dbReference>
<feature type="transmembrane region" description="Helical" evidence="8">
    <location>
        <begin position="311"/>
        <end position="328"/>
    </location>
</feature>
<feature type="transmembrane region" description="Helical" evidence="8">
    <location>
        <begin position="179"/>
        <end position="202"/>
    </location>
</feature>
<evidence type="ECO:0000256" key="1">
    <source>
        <dbReference type="ARBA" id="ARBA00004141"/>
    </source>
</evidence>
<evidence type="ECO:0000313" key="11">
    <source>
        <dbReference type="Proteomes" id="UP000317093"/>
    </source>
</evidence>
<dbReference type="CDD" id="cd17341">
    <property type="entry name" value="MFS_NRT2_like"/>
    <property type="match status" value="1"/>
</dbReference>
<dbReference type="GO" id="GO:0042128">
    <property type="term" value="P:nitrate assimilation"/>
    <property type="evidence" value="ECO:0007669"/>
    <property type="project" value="UniProtKB-UniRule"/>
</dbReference>
<name>A0A518B0L4_9BACT</name>
<dbReference type="PANTHER" id="PTHR23515">
    <property type="entry name" value="HIGH-AFFINITY NITRATE TRANSPORTER 2.3"/>
    <property type="match status" value="1"/>
</dbReference>
<feature type="transmembrane region" description="Helical" evidence="8">
    <location>
        <begin position="334"/>
        <end position="359"/>
    </location>
</feature>
<dbReference type="Gene3D" id="1.20.1250.20">
    <property type="entry name" value="MFS general substrate transporter like domains"/>
    <property type="match status" value="2"/>
</dbReference>
<evidence type="ECO:0000259" key="9">
    <source>
        <dbReference type="PROSITE" id="PS50850"/>
    </source>
</evidence>
<keyword evidence="3 8" id="KW-0813">Transport</keyword>
<dbReference type="GO" id="GO:0015112">
    <property type="term" value="F:nitrate transmembrane transporter activity"/>
    <property type="evidence" value="ECO:0007669"/>
    <property type="project" value="UniProtKB-UniRule"/>
</dbReference>
<dbReference type="NCBIfam" id="TIGR00886">
    <property type="entry name" value="2A0108"/>
    <property type="match status" value="1"/>
</dbReference>
<evidence type="ECO:0000256" key="6">
    <source>
        <dbReference type="ARBA" id="ARBA00023063"/>
    </source>
</evidence>
<dbReference type="Pfam" id="PF07690">
    <property type="entry name" value="MFS_1"/>
    <property type="match status" value="1"/>
</dbReference>
<evidence type="ECO:0000256" key="8">
    <source>
        <dbReference type="RuleBase" id="RU366033"/>
    </source>
</evidence>
<keyword evidence="7 8" id="KW-0472">Membrane</keyword>
<organism evidence="10 11">
    <name type="scientific">Kolteria novifilia</name>
    <dbReference type="NCBI Taxonomy" id="2527975"/>
    <lineage>
        <taxon>Bacteria</taxon>
        <taxon>Pseudomonadati</taxon>
        <taxon>Planctomycetota</taxon>
        <taxon>Planctomycetia</taxon>
        <taxon>Kolteriales</taxon>
        <taxon>Kolteriaceae</taxon>
        <taxon>Kolteria</taxon>
    </lineage>
</organism>
<comment type="subcellular location">
    <subcellularLocation>
        <location evidence="8">Cell membrane</location>
        <topology evidence="8">Multi-pass membrane protein</topology>
    </subcellularLocation>
    <subcellularLocation>
        <location evidence="1">Membrane</location>
        <topology evidence="1">Multi-pass membrane protein</topology>
    </subcellularLocation>
</comment>
<keyword evidence="5 8" id="KW-1133">Transmembrane helix</keyword>
<keyword evidence="6 8" id="KW-0534">Nitrate assimilation</keyword>
<keyword evidence="11" id="KW-1185">Reference proteome</keyword>
<feature type="domain" description="Major facilitator superfamily (MFS) profile" evidence="9">
    <location>
        <begin position="21"/>
        <end position="422"/>
    </location>
</feature>
<dbReference type="InterPro" id="IPR011701">
    <property type="entry name" value="MFS"/>
</dbReference>
<dbReference type="KEGG" id="knv:Pan216_13460"/>
<dbReference type="InterPro" id="IPR044772">
    <property type="entry name" value="NO3_transporter"/>
</dbReference>